<evidence type="ECO:0008006" key="3">
    <source>
        <dbReference type="Google" id="ProtNLM"/>
    </source>
</evidence>
<evidence type="ECO:0000313" key="2">
    <source>
        <dbReference type="Proteomes" id="UP000076935"/>
    </source>
</evidence>
<organism evidence="1 2">
    <name type="scientific">Domibacillus aminovorans</name>
    <dbReference type="NCBI Taxonomy" id="29332"/>
    <lineage>
        <taxon>Bacteria</taxon>
        <taxon>Bacillati</taxon>
        <taxon>Bacillota</taxon>
        <taxon>Bacilli</taxon>
        <taxon>Bacillales</taxon>
        <taxon>Bacillaceae</taxon>
        <taxon>Domibacillus</taxon>
    </lineage>
</organism>
<accession>A0A177L519</accession>
<gene>
    <name evidence="1" type="ORF">AWH49_16785</name>
</gene>
<dbReference type="AlphaFoldDB" id="A0A177L519"/>
<sequence>MDLKKLFEMQRVLDKRINDEKGLRYTKPPAWKRVALLTEIGELANEWRGFKKWSHDQIPRNWCELCQLTEMPHKCSVPLLEEYVDGLSFILSIGIDLGSEDYAPTYSSIGVSFGEDDELTIQFEEVYRYASSFNTFPVNDKKTWYSFVFDNYLGLGQMLGLEWPEIEKAYFQKNAENHQRQAEGY</sequence>
<proteinExistence type="predicted"/>
<protein>
    <recommendedName>
        <fullName evidence="3">dUTPase</fullName>
    </recommendedName>
</protein>
<dbReference type="Pfam" id="PF08761">
    <property type="entry name" value="dUTPase_2"/>
    <property type="match status" value="1"/>
</dbReference>
<dbReference type="Proteomes" id="UP000076935">
    <property type="component" value="Unassembled WGS sequence"/>
</dbReference>
<name>A0A177L519_9BACI</name>
<dbReference type="Gene3D" id="1.10.4010.10">
    <property type="entry name" value="Type II deoxyuridine triphosphatase"/>
    <property type="match status" value="1"/>
</dbReference>
<evidence type="ECO:0000313" key="1">
    <source>
        <dbReference type="EMBL" id="OAH60382.1"/>
    </source>
</evidence>
<comment type="caution">
    <text evidence="1">The sequence shown here is derived from an EMBL/GenBank/DDBJ whole genome shotgun (WGS) entry which is preliminary data.</text>
</comment>
<dbReference type="RefSeq" id="WP_063966149.1">
    <property type="nucleotide sequence ID" value="NZ_JBCNAN010000063.1"/>
</dbReference>
<dbReference type="SUPFAM" id="SSF101386">
    <property type="entry name" value="all-alpha NTP pyrophosphatases"/>
    <property type="match status" value="1"/>
</dbReference>
<reference evidence="1 2" key="1">
    <citation type="submission" date="2016-01" db="EMBL/GenBank/DDBJ databases">
        <title>Investigation of taxonomic status of Bacillus aminovorans.</title>
        <authorList>
            <person name="Verma A."/>
            <person name="Pal Y."/>
            <person name="Krishnamurthi S."/>
        </authorList>
    </citation>
    <scope>NUCLEOTIDE SEQUENCE [LARGE SCALE GENOMIC DNA]</scope>
    <source>
        <strain evidence="1 2">DSM 1314</strain>
    </source>
</reference>
<dbReference type="EMBL" id="LQWY01000039">
    <property type="protein sequence ID" value="OAH60382.1"/>
    <property type="molecule type" value="Genomic_DNA"/>
</dbReference>
<dbReference type="CDD" id="cd11527">
    <property type="entry name" value="NTP-PPase_dUTPase"/>
    <property type="match status" value="1"/>
</dbReference>
<dbReference type="InterPro" id="IPR014871">
    <property type="entry name" value="dUTPase/dCTP_pyrophosphatase"/>
</dbReference>
<dbReference type="PIRSF" id="PIRSF030140">
    <property type="entry name" value="UCP030140"/>
    <property type="match status" value="1"/>
</dbReference>
<dbReference type="InterPro" id="IPR016947">
    <property type="entry name" value="UCP030140"/>
</dbReference>
<keyword evidence="2" id="KW-1185">Reference proteome</keyword>